<keyword evidence="1" id="KW-0812">Transmembrane</keyword>
<dbReference type="STRING" id="990371.SAMN05421813_107162"/>
<dbReference type="AlphaFoldDB" id="A0A1G9R9K5"/>
<dbReference type="EMBL" id="FNHH01000007">
    <property type="protein sequence ID" value="SDM19992.1"/>
    <property type="molecule type" value="Genomic_DNA"/>
</dbReference>
<dbReference type="Proteomes" id="UP000199226">
    <property type="component" value="Unassembled WGS sequence"/>
</dbReference>
<evidence type="ECO:0000313" key="3">
    <source>
        <dbReference type="Proteomes" id="UP000199226"/>
    </source>
</evidence>
<keyword evidence="1" id="KW-0472">Membrane</keyword>
<feature type="transmembrane region" description="Helical" evidence="1">
    <location>
        <begin position="34"/>
        <end position="59"/>
    </location>
</feature>
<evidence type="ECO:0000256" key="1">
    <source>
        <dbReference type="SAM" id="Phobius"/>
    </source>
</evidence>
<evidence type="ECO:0000313" key="2">
    <source>
        <dbReference type="EMBL" id="SDM19992.1"/>
    </source>
</evidence>
<gene>
    <name evidence="2" type="ORF">SAMN05421813_107162</name>
</gene>
<proteinExistence type="predicted"/>
<keyword evidence="3" id="KW-1185">Reference proteome</keyword>
<accession>A0A1G9R9K5</accession>
<name>A0A1G9R9K5_9SPHI</name>
<keyword evidence="1" id="KW-1133">Transmembrane helix</keyword>
<reference evidence="3" key="1">
    <citation type="submission" date="2016-10" db="EMBL/GenBank/DDBJ databases">
        <authorList>
            <person name="Varghese N."/>
            <person name="Submissions S."/>
        </authorList>
    </citation>
    <scope>NUCLEOTIDE SEQUENCE [LARGE SCALE GENOMIC DNA]</scope>
    <source>
        <strain evidence="3">DSM 24536</strain>
    </source>
</reference>
<sequence>MIWLILAFTYLTMNVIGIYLFYKYLMNRLHDKLSIWLFSISLSLGINFLLVLAGLILLVNFNFTKNLLIPSSHV</sequence>
<organism evidence="2 3">
    <name type="scientific">Daejeonella rubra</name>
    <dbReference type="NCBI Taxonomy" id="990371"/>
    <lineage>
        <taxon>Bacteria</taxon>
        <taxon>Pseudomonadati</taxon>
        <taxon>Bacteroidota</taxon>
        <taxon>Sphingobacteriia</taxon>
        <taxon>Sphingobacteriales</taxon>
        <taxon>Sphingobacteriaceae</taxon>
        <taxon>Daejeonella</taxon>
    </lineage>
</organism>
<feature type="transmembrane region" description="Helical" evidence="1">
    <location>
        <begin position="6"/>
        <end position="22"/>
    </location>
</feature>
<protein>
    <submittedName>
        <fullName evidence="2">Uncharacterized protein</fullName>
    </submittedName>
</protein>